<organism evidence="5 6">
    <name type="scientific">Belliella kenyensis</name>
    <dbReference type="NCBI Taxonomy" id="1472724"/>
    <lineage>
        <taxon>Bacteria</taxon>
        <taxon>Pseudomonadati</taxon>
        <taxon>Bacteroidota</taxon>
        <taxon>Cytophagia</taxon>
        <taxon>Cytophagales</taxon>
        <taxon>Cyclobacteriaceae</taxon>
        <taxon>Belliella</taxon>
    </lineage>
</organism>
<dbReference type="CDD" id="cd01166">
    <property type="entry name" value="KdgK"/>
    <property type="match status" value="1"/>
</dbReference>
<keyword evidence="6" id="KW-1185">Reference proteome</keyword>
<evidence type="ECO:0000313" key="5">
    <source>
        <dbReference type="EMBL" id="MFC3976438.1"/>
    </source>
</evidence>
<proteinExistence type="inferred from homology"/>
<dbReference type="GO" id="GO:0016301">
    <property type="term" value="F:kinase activity"/>
    <property type="evidence" value="ECO:0007669"/>
    <property type="project" value="UniProtKB-KW"/>
</dbReference>
<evidence type="ECO:0000256" key="2">
    <source>
        <dbReference type="ARBA" id="ARBA00022679"/>
    </source>
</evidence>
<reference evidence="6" key="1">
    <citation type="journal article" date="2019" name="Int. J. Syst. Evol. Microbiol.">
        <title>The Global Catalogue of Microorganisms (GCM) 10K type strain sequencing project: providing services to taxonomists for standard genome sequencing and annotation.</title>
        <authorList>
            <consortium name="The Broad Institute Genomics Platform"/>
            <consortium name="The Broad Institute Genome Sequencing Center for Infectious Disease"/>
            <person name="Wu L."/>
            <person name="Ma J."/>
        </authorList>
    </citation>
    <scope>NUCLEOTIDE SEQUENCE [LARGE SCALE GENOMIC DNA]</scope>
    <source>
        <strain evidence="6">CECT 8551</strain>
    </source>
</reference>
<dbReference type="Pfam" id="PF00294">
    <property type="entry name" value="PfkB"/>
    <property type="match status" value="1"/>
</dbReference>
<dbReference type="EMBL" id="JBHSAV010000030">
    <property type="protein sequence ID" value="MFC3976438.1"/>
    <property type="molecule type" value="Genomic_DNA"/>
</dbReference>
<evidence type="ECO:0000256" key="1">
    <source>
        <dbReference type="ARBA" id="ARBA00010688"/>
    </source>
</evidence>
<comment type="caution">
    <text evidence="5">The sequence shown here is derived from an EMBL/GenBank/DDBJ whole genome shotgun (WGS) entry which is preliminary data.</text>
</comment>
<dbReference type="Gene3D" id="3.40.1190.20">
    <property type="match status" value="1"/>
</dbReference>
<dbReference type="PANTHER" id="PTHR43320">
    <property type="entry name" value="SUGAR KINASE"/>
    <property type="match status" value="1"/>
</dbReference>
<dbReference type="InterPro" id="IPR029056">
    <property type="entry name" value="Ribokinase-like"/>
</dbReference>
<keyword evidence="2" id="KW-0808">Transferase</keyword>
<accession>A0ABV8EJG7</accession>
<dbReference type="Proteomes" id="UP001595766">
    <property type="component" value="Unassembled WGS sequence"/>
</dbReference>
<evidence type="ECO:0000313" key="6">
    <source>
        <dbReference type="Proteomes" id="UP001595766"/>
    </source>
</evidence>
<evidence type="ECO:0000256" key="3">
    <source>
        <dbReference type="ARBA" id="ARBA00022777"/>
    </source>
</evidence>
<keyword evidence="3 5" id="KW-0418">Kinase</keyword>
<gene>
    <name evidence="5" type="ORF">ACFOUP_08630</name>
</gene>
<comment type="similarity">
    <text evidence="1">Belongs to the carbohydrate kinase PfkB family.</text>
</comment>
<evidence type="ECO:0000259" key="4">
    <source>
        <dbReference type="Pfam" id="PF00294"/>
    </source>
</evidence>
<dbReference type="RefSeq" id="WP_241297312.1">
    <property type="nucleotide sequence ID" value="NZ_JAKZGR010000019.1"/>
</dbReference>
<dbReference type="SUPFAM" id="SSF53613">
    <property type="entry name" value="Ribokinase-like"/>
    <property type="match status" value="1"/>
</dbReference>
<dbReference type="PANTHER" id="PTHR43320:SF2">
    <property type="entry name" value="2-DEHYDRO-3-DEOXYGLUCONOKINASE_2-DEHYDRO-3-DEOXYGALACTONOKINASE"/>
    <property type="match status" value="1"/>
</dbReference>
<dbReference type="InterPro" id="IPR011611">
    <property type="entry name" value="PfkB_dom"/>
</dbReference>
<name>A0ABV8EJG7_9BACT</name>
<protein>
    <submittedName>
        <fullName evidence="5">PfkB family carbohydrate kinase</fullName>
    </submittedName>
</protein>
<feature type="domain" description="Carbohydrate kinase PfkB" evidence="4">
    <location>
        <begin position="4"/>
        <end position="303"/>
    </location>
</feature>
<sequence length="331" mass="36597">MKVKVITLGEVMMRLSTPGHERFLQSDQFNIVYGGAEANVSVSLAQWGIDTQHVTVFPPHDLGKAATQYLRQMGVGIDHVYTAPGRLGLYFLENGSMQRSSKIIYDRFDSAFANFDARQVDWDLIFDGASWFHWTGITPALSQYAADMTLAALQAASSKGLMISGDINYRRNLWQYGKGPLDIMPELIKYTQVIVAGLADFENCMEINSSSYEEACVAAKKAFPQIKYITSTERDAVSASENGLHALLWNGEKLLKSKTYQMTHIIDRVGGGDAYMAGLIYGLLHHKDQEALEFAVAASVLKHSIPGDANLVSLEEVQALVRGEHVGKLLR</sequence>
<dbReference type="InterPro" id="IPR052700">
    <property type="entry name" value="Carb_kinase_PfkB-like"/>
</dbReference>